<reference evidence="1 2" key="1">
    <citation type="submission" date="2018-11" db="EMBL/GenBank/DDBJ databases">
        <title>Draft genome sequence of Gordonia sp. RS15-1S isolated from rice stems.</title>
        <authorList>
            <person name="Muangham S."/>
        </authorList>
    </citation>
    <scope>NUCLEOTIDE SEQUENCE [LARGE SCALE GENOMIC DNA]</scope>
    <source>
        <strain evidence="1 2">RS15-1S</strain>
    </source>
</reference>
<evidence type="ECO:0000313" key="2">
    <source>
        <dbReference type="Proteomes" id="UP000267536"/>
    </source>
</evidence>
<protein>
    <submittedName>
        <fullName evidence="1">Uncharacterized protein</fullName>
    </submittedName>
</protein>
<evidence type="ECO:0000313" key="1">
    <source>
        <dbReference type="EMBL" id="RPA65754.1"/>
    </source>
</evidence>
<name>A0A3N4HFV8_9ACTN</name>
<proteinExistence type="predicted"/>
<comment type="caution">
    <text evidence="1">The sequence shown here is derived from an EMBL/GenBank/DDBJ whole genome shotgun (WGS) entry which is preliminary data.</text>
</comment>
<gene>
    <name evidence="1" type="ORF">EF294_03180</name>
</gene>
<dbReference type="AlphaFoldDB" id="A0A3N4HFV8"/>
<dbReference type="EMBL" id="RKMH01000002">
    <property type="protein sequence ID" value="RPA65754.1"/>
    <property type="molecule type" value="Genomic_DNA"/>
</dbReference>
<sequence length="77" mass="8283">MTRHGLRLGATLTDDDVRDAASERADRCWDLMAGATTVFVDGLHMYGANAVGLLERAAADHREAVMARGELIAEVAQ</sequence>
<keyword evidence="2" id="KW-1185">Reference proteome</keyword>
<dbReference type="Proteomes" id="UP000267536">
    <property type="component" value="Unassembled WGS sequence"/>
</dbReference>
<organism evidence="1 2">
    <name type="scientific">Gordonia oryzae</name>
    <dbReference type="NCBI Taxonomy" id="2487349"/>
    <lineage>
        <taxon>Bacteria</taxon>
        <taxon>Bacillati</taxon>
        <taxon>Actinomycetota</taxon>
        <taxon>Actinomycetes</taxon>
        <taxon>Mycobacteriales</taxon>
        <taxon>Gordoniaceae</taxon>
        <taxon>Gordonia</taxon>
    </lineage>
</organism>
<dbReference type="RefSeq" id="WP_123925532.1">
    <property type="nucleotide sequence ID" value="NZ_JBPSDP010000012.1"/>
</dbReference>
<accession>A0A3N4HFV8</accession>